<dbReference type="NCBIfam" id="NF001756">
    <property type="entry name" value="PRK00484.1"/>
    <property type="match status" value="1"/>
</dbReference>
<dbReference type="InterPro" id="IPR004364">
    <property type="entry name" value="Aa-tRNA-synt_II"/>
</dbReference>
<evidence type="ECO:0000259" key="9">
    <source>
        <dbReference type="PROSITE" id="PS50862"/>
    </source>
</evidence>
<evidence type="ECO:0000256" key="2">
    <source>
        <dbReference type="ARBA" id="ARBA00022723"/>
    </source>
</evidence>
<dbReference type="SUPFAM" id="SSF109604">
    <property type="entry name" value="HD-domain/PDEase-like"/>
    <property type="match status" value="1"/>
</dbReference>
<dbReference type="PANTHER" id="PTHR42918:SF15">
    <property type="entry name" value="LYSINE--TRNA LIGASE, CHLOROPLASTIC_MITOCHONDRIAL"/>
    <property type="match status" value="1"/>
</dbReference>
<dbReference type="SUPFAM" id="SSF55681">
    <property type="entry name" value="Class II aaRS and biotin synthetases"/>
    <property type="match status" value="1"/>
</dbReference>
<name>A0A9D2EY41_9ACTN</name>
<evidence type="ECO:0000256" key="4">
    <source>
        <dbReference type="ARBA" id="ARBA00022840"/>
    </source>
</evidence>
<feature type="domain" description="Aminoacyl-transfer RNA synthetases class-II family profile" evidence="9">
    <location>
        <begin position="178"/>
        <end position="500"/>
    </location>
</feature>
<comment type="subunit">
    <text evidence="7">Homodimer.</text>
</comment>
<protein>
    <recommendedName>
        <fullName evidence="7">Lysine--tRNA ligase</fullName>
        <ecNumber evidence="7">6.1.1.6</ecNumber>
    </recommendedName>
    <alternativeName>
        <fullName evidence="7">Lysyl-tRNA synthetase</fullName>
        <shortName evidence="7">LysRS</shortName>
    </alternativeName>
</protein>
<dbReference type="GO" id="GO:0006430">
    <property type="term" value="P:lysyl-tRNA aminoacylation"/>
    <property type="evidence" value="ECO:0007669"/>
    <property type="project" value="UniProtKB-UniRule"/>
</dbReference>
<dbReference type="InterPro" id="IPR006195">
    <property type="entry name" value="aa-tRNA-synth_II"/>
</dbReference>
<keyword evidence="4 7" id="KW-0067">ATP-binding</keyword>
<dbReference type="GO" id="GO:0004824">
    <property type="term" value="F:lysine-tRNA ligase activity"/>
    <property type="evidence" value="ECO:0007669"/>
    <property type="project" value="UniProtKB-UniRule"/>
</dbReference>
<evidence type="ECO:0000256" key="6">
    <source>
        <dbReference type="ARBA" id="ARBA00048573"/>
    </source>
</evidence>
<reference evidence="10" key="1">
    <citation type="journal article" date="2021" name="PeerJ">
        <title>Extensive microbial diversity within the chicken gut microbiome revealed by metagenomics and culture.</title>
        <authorList>
            <person name="Gilroy R."/>
            <person name="Ravi A."/>
            <person name="Getino M."/>
            <person name="Pursley I."/>
            <person name="Horton D.L."/>
            <person name="Alikhan N.F."/>
            <person name="Baker D."/>
            <person name="Gharbi K."/>
            <person name="Hall N."/>
            <person name="Watson M."/>
            <person name="Adriaenssens E.M."/>
            <person name="Foster-Nyarko E."/>
            <person name="Jarju S."/>
            <person name="Secka A."/>
            <person name="Antonio M."/>
            <person name="Oren A."/>
            <person name="Chaudhuri R.R."/>
            <person name="La Ragione R."/>
            <person name="Hildebrand F."/>
            <person name="Pallen M.J."/>
        </authorList>
    </citation>
    <scope>NUCLEOTIDE SEQUENCE</scope>
    <source>
        <strain evidence="10">ChiHjej12B11-14209</strain>
    </source>
</reference>
<dbReference type="InterPro" id="IPR018149">
    <property type="entry name" value="Lys-tRNA-synth_II_C"/>
</dbReference>
<proteinExistence type="inferred from homology"/>
<evidence type="ECO:0000256" key="7">
    <source>
        <dbReference type="HAMAP-Rule" id="MF_00252"/>
    </source>
</evidence>
<gene>
    <name evidence="7 10" type="primary">lysS</name>
    <name evidence="10" type="ORF">IAA19_00480</name>
</gene>
<dbReference type="PRINTS" id="PR00982">
    <property type="entry name" value="TRNASYNTHLYS"/>
</dbReference>
<dbReference type="GO" id="GO:0000049">
    <property type="term" value="F:tRNA binding"/>
    <property type="evidence" value="ECO:0007669"/>
    <property type="project" value="TreeGrafter"/>
</dbReference>
<evidence type="ECO:0000256" key="3">
    <source>
        <dbReference type="ARBA" id="ARBA00022741"/>
    </source>
</evidence>
<dbReference type="InterPro" id="IPR002313">
    <property type="entry name" value="Lys-tRNA-ligase_II"/>
</dbReference>
<comment type="subcellular location">
    <subcellularLocation>
        <location evidence="7">Cytoplasm</location>
    </subcellularLocation>
</comment>
<accession>A0A9D2EY41</accession>
<dbReference type="CDD" id="cd00775">
    <property type="entry name" value="LysRS_core"/>
    <property type="match status" value="1"/>
</dbReference>
<dbReference type="EC" id="6.1.1.6" evidence="7"/>
<dbReference type="GO" id="GO:0000287">
    <property type="term" value="F:magnesium ion binding"/>
    <property type="evidence" value="ECO:0007669"/>
    <property type="project" value="UniProtKB-UniRule"/>
</dbReference>
<dbReference type="Gene3D" id="3.30.930.10">
    <property type="entry name" value="Bira Bifunctional Protein, Domain 2"/>
    <property type="match status" value="1"/>
</dbReference>
<feature type="binding site" evidence="7">
    <location>
        <position position="419"/>
    </location>
    <ligand>
        <name>Mg(2+)</name>
        <dbReference type="ChEBI" id="CHEBI:18420"/>
        <label>1</label>
    </ligand>
</feature>
<dbReference type="AlphaFoldDB" id="A0A9D2EY41"/>
<comment type="similarity">
    <text evidence="7">Belongs to the class-II aminoacyl-tRNA synthetase family.</text>
</comment>
<dbReference type="PROSITE" id="PS50862">
    <property type="entry name" value="AA_TRNA_LIGASE_II"/>
    <property type="match status" value="1"/>
</dbReference>
<dbReference type="InterPro" id="IPR012340">
    <property type="entry name" value="NA-bd_OB-fold"/>
</dbReference>
<dbReference type="NCBIfam" id="TIGR00499">
    <property type="entry name" value="lysS_bact"/>
    <property type="match status" value="1"/>
</dbReference>
<evidence type="ECO:0000256" key="1">
    <source>
        <dbReference type="ARBA" id="ARBA00022598"/>
    </source>
</evidence>
<organism evidence="10 11">
    <name type="scientific">Candidatus Olsenella pullistercoris</name>
    <dbReference type="NCBI Taxonomy" id="2838712"/>
    <lineage>
        <taxon>Bacteria</taxon>
        <taxon>Bacillati</taxon>
        <taxon>Actinomycetota</taxon>
        <taxon>Coriobacteriia</taxon>
        <taxon>Coriobacteriales</taxon>
        <taxon>Atopobiaceae</taxon>
        <taxon>Olsenella</taxon>
    </lineage>
</organism>
<sequence>MAENNAATPSATDERTMRRARRQALIDAGVNPYPIASTVTAHAGELEERYAELPDGTDTEDVVSVAGRIRALRKQGKAAFVVLEDVSGQIQLFCRHDVLGEEAWALLGQLDLGDILGATGAVLRTRRGQLSVSPTELTVLSKSLRPLPEKFHGLTDREVRYRQRYVDLIMNPEVRDVFRKRSQIVSLIRRYMEADGYMEVETPMMHAILGGANAKPFVTHFNALDRDFYLRIATELPLKRLIVGGLERVFEIGRNFRNEGMDLTHNPEFTSMEAYCAYSDLEGMKSLSEGLFKTIAREVCGCEEGHEVITYQGQTIDMSGTWASRPLSEIASECVGERVDMDTPIERLRELCEAHGIEVQPSWGAGKLLFELYDELGEKTIVNPTFVCDYPEEVSPLSKRKPEDPRLTDRFELVIAGHEYANAFSELNDPVDQAGRFAEQVAAKGMGDDEAMGYDYDYVRALEYGMPPAGGIGYGIDRMVMLFCDQPAIRDVLLFPAMKPETITHADIQAQVEGVVTDNAAASVDDIAADSERASASVDEGPAALDAGITRDGALALLAEHNKEPFHLEHGETVGGVMRQLALEMDPENADFWEVVGILHDLDWEEHADDPANHTVYAAEWLLDAGCSEELVRAVQSHNSDNNPELPAPELPMEKVLFAVDELTGLIGAAVIMRPSKSVMDFEVKSLKKKFKDKRFAAGCDRDIIRKGAELCGWELDELFSRTIDAMKAIAPDRDTFGRDA</sequence>
<dbReference type="HAMAP" id="MF_00252">
    <property type="entry name" value="Lys_tRNA_synth_class2"/>
    <property type="match status" value="1"/>
</dbReference>
<keyword evidence="7" id="KW-0963">Cytoplasm</keyword>
<dbReference type="EMBL" id="DXBM01000009">
    <property type="protein sequence ID" value="HIZ45490.1"/>
    <property type="molecule type" value="Genomic_DNA"/>
</dbReference>
<evidence type="ECO:0000256" key="5">
    <source>
        <dbReference type="ARBA" id="ARBA00023146"/>
    </source>
</evidence>
<dbReference type="InterPro" id="IPR004365">
    <property type="entry name" value="NA-bd_OB_tRNA"/>
</dbReference>
<dbReference type="Pfam" id="PF01336">
    <property type="entry name" value="tRNA_anti-codon"/>
    <property type="match status" value="1"/>
</dbReference>
<comment type="catalytic activity">
    <reaction evidence="6 7 8">
        <text>tRNA(Lys) + L-lysine + ATP = L-lysyl-tRNA(Lys) + AMP + diphosphate</text>
        <dbReference type="Rhea" id="RHEA:20792"/>
        <dbReference type="Rhea" id="RHEA-COMP:9696"/>
        <dbReference type="Rhea" id="RHEA-COMP:9697"/>
        <dbReference type="ChEBI" id="CHEBI:30616"/>
        <dbReference type="ChEBI" id="CHEBI:32551"/>
        <dbReference type="ChEBI" id="CHEBI:33019"/>
        <dbReference type="ChEBI" id="CHEBI:78442"/>
        <dbReference type="ChEBI" id="CHEBI:78529"/>
        <dbReference type="ChEBI" id="CHEBI:456215"/>
        <dbReference type="EC" id="6.1.1.6"/>
    </reaction>
</comment>
<comment type="cofactor">
    <cofactor evidence="7 8">
        <name>Mg(2+)</name>
        <dbReference type="ChEBI" id="CHEBI:18420"/>
    </cofactor>
    <text evidence="7 8">Binds 3 Mg(2+) ions per subunit.</text>
</comment>
<evidence type="ECO:0000313" key="11">
    <source>
        <dbReference type="Proteomes" id="UP000824062"/>
    </source>
</evidence>
<dbReference type="GO" id="GO:0005829">
    <property type="term" value="C:cytosol"/>
    <property type="evidence" value="ECO:0007669"/>
    <property type="project" value="TreeGrafter"/>
</dbReference>
<dbReference type="Gene3D" id="2.40.50.140">
    <property type="entry name" value="Nucleic acid-binding proteins"/>
    <property type="match status" value="1"/>
</dbReference>
<dbReference type="InterPro" id="IPR044136">
    <property type="entry name" value="Lys-tRNA-ligase_II_N"/>
</dbReference>
<dbReference type="CDD" id="cd04322">
    <property type="entry name" value="LysRS_N"/>
    <property type="match status" value="1"/>
</dbReference>
<keyword evidence="5 7" id="KW-0030">Aminoacyl-tRNA synthetase</keyword>
<keyword evidence="7" id="KW-0648">Protein biosynthesis</keyword>
<dbReference type="Gene3D" id="1.10.3210.10">
    <property type="entry name" value="Hypothetical protein af1432"/>
    <property type="match status" value="1"/>
</dbReference>
<dbReference type="PANTHER" id="PTHR42918">
    <property type="entry name" value="LYSYL-TRNA SYNTHETASE"/>
    <property type="match status" value="1"/>
</dbReference>
<dbReference type="Pfam" id="PF00152">
    <property type="entry name" value="tRNA-synt_2"/>
    <property type="match status" value="1"/>
</dbReference>
<dbReference type="SUPFAM" id="SSF50249">
    <property type="entry name" value="Nucleic acid-binding proteins"/>
    <property type="match status" value="1"/>
</dbReference>
<feature type="binding site" evidence="7">
    <location>
        <position position="419"/>
    </location>
    <ligand>
        <name>Mg(2+)</name>
        <dbReference type="ChEBI" id="CHEBI:18420"/>
        <label>2</label>
    </ligand>
</feature>
<keyword evidence="3 7" id="KW-0547">Nucleotide-binding</keyword>
<feature type="binding site" evidence="7">
    <location>
        <position position="412"/>
    </location>
    <ligand>
        <name>Mg(2+)</name>
        <dbReference type="ChEBI" id="CHEBI:18420"/>
        <label>1</label>
    </ligand>
</feature>
<dbReference type="InterPro" id="IPR045864">
    <property type="entry name" value="aa-tRNA-synth_II/BPL/LPL"/>
</dbReference>
<keyword evidence="2 7" id="KW-0479">Metal-binding</keyword>
<evidence type="ECO:0000313" key="10">
    <source>
        <dbReference type="EMBL" id="HIZ45490.1"/>
    </source>
</evidence>
<dbReference type="Proteomes" id="UP000824062">
    <property type="component" value="Unassembled WGS sequence"/>
</dbReference>
<dbReference type="GO" id="GO:0005524">
    <property type="term" value="F:ATP binding"/>
    <property type="evidence" value="ECO:0007669"/>
    <property type="project" value="UniProtKB-UniRule"/>
</dbReference>
<keyword evidence="1 7" id="KW-0436">Ligase</keyword>
<evidence type="ECO:0000256" key="8">
    <source>
        <dbReference type="RuleBase" id="RU000336"/>
    </source>
</evidence>
<comment type="caution">
    <text evidence="10">The sequence shown here is derived from an EMBL/GenBank/DDBJ whole genome shotgun (WGS) entry which is preliminary data.</text>
</comment>
<reference evidence="10" key="2">
    <citation type="submission" date="2021-04" db="EMBL/GenBank/DDBJ databases">
        <authorList>
            <person name="Gilroy R."/>
        </authorList>
    </citation>
    <scope>NUCLEOTIDE SEQUENCE</scope>
    <source>
        <strain evidence="10">ChiHjej12B11-14209</strain>
    </source>
</reference>
<keyword evidence="7 8" id="KW-0460">Magnesium</keyword>